<dbReference type="EMBL" id="QZAF01000308">
    <property type="protein sequence ID" value="THV68609.1"/>
    <property type="molecule type" value="Genomic_DNA"/>
</dbReference>
<accession>A0A4S8SE81</accession>
<reference evidence="2 3" key="1">
    <citation type="submission" date="2018-10" db="EMBL/GenBank/DDBJ databases">
        <title>Fifty Aureobasidium pullulans genomes reveal a recombining polyextremotolerant generalist.</title>
        <authorList>
            <person name="Gostincar C."/>
            <person name="Turk M."/>
            <person name="Zajc J."/>
            <person name="Gunde-Cimerman N."/>
        </authorList>
    </citation>
    <scope>NUCLEOTIDE SEQUENCE [LARGE SCALE GENOMIC DNA]</scope>
    <source>
        <strain evidence="2 3">EXF-11900</strain>
    </source>
</reference>
<evidence type="ECO:0000259" key="1">
    <source>
        <dbReference type="Pfam" id="PF01738"/>
    </source>
</evidence>
<dbReference type="Gene3D" id="3.40.50.1820">
    <property type="entry name" value="alpha/beta hydrolase"/>
    <property type="match status" value="1"/>
</dbReference>
<dbReference type="GO" id="GO:0016787">
    <property type="term" value="F:hydrolase activity"/>
    <property type="evidence" value="ECO:0007669"/>
    <property type="project" value="UniProtKB-KW"/>
</dbReference>
<keyword evidence="2" id="KW-0378">Hydrolase</keyword>
<evidence type="ECO:0000313" key="2">
    <source>
        <dbReference type="EMBL" id="THV68609.1"/>
    </source>
</evidence>
<dbReference type="Pfam" id="PF01738">
    <property type="entry name" value="DLH"/>
    <property type="match status" value="1"/>
</dbReference>
<dbReference type="Proteomes" id="UP000304951">
    <property type="component" value="Unassembled WGS sequence"/>
</dbReference>
<comment type="caution">
    <text evidence="2">The sequence shown here is derived from an EMBL/GenBank/DDBJ whole genome shotgun (WGS) entry which is preliminary data.</text>
</comment>
<name>A0A4S8SE81_AURPU</name>
<dbReference type="InterPro" id="IPR002925">
    <property type="entry name" value="Dienelactn_hydro"/>
</dbReference>
<dbReference type="AlphaFoldDB" id="A0A4S8SE81"/>
<dbReference type="PANTHER" id="PTHR17630:SF44">
    <property type="entry name" value="PROTEIN AIM2"/>
    <property type="match status" value="1"/>
</dbReference>
<sequence length="268" mass="29542">MSYKTDPILAKPADLCCLKGSFHTGEPQGKTVHIEGIETYIAAPAPDAANDNILLYFPDAFGLHGNSHLLMDAFASCGYLTLGADYFLGDAVSKHTTTPLNDPDFDFEAWCWKHLKSSEEVAAKWVEAVKSTYGTSGSVKFACVGYCWGARIVCQQLSKDGICKAGAIAHPSFMKESHVFGVDAPLYIAAPTTDSLFLPESRARTVEILTEGEKRFNMQVYSGVGHGFATRPDVSDPYQMWAKEQCFKSFVEWFDFWLSRSCGMIPVE</sequence>
<dbReference type="PANTHER" id="PTHR17630">
    <property type="entry name" value="DIENELACTONE HYDROLASE"/>
    <property type="match status" value="1"/>
</dbReference>
<evidence type="ECO:0000313" key="3">
    <source>
        <dbReference type="Proteomes" id="UP000304951"/>
    </source>
</evidence>
<gene>
    <name evidence="2" type="ORF">D6D28_06548</name>
</gene>
<feature type="domain" description="Dienelactone hydrolase" evidence="1">
    <location>
        <begin position="38"/>
        <end position="255"/>
    </location>
</feature>
<dbReference type="InterPro" id="IPR029058">
    <property type="entry name" value="AB_hydrolase_fold"/>
</dbReference>
<organism evidence="2 3">
    <name type="scientific">Aureobasidium pullulans</name>
    <name type="common">Black yeast</name>
    <name type="synonym">Pullularia pullulans</name>
    <dbReference type="NCBI Taxonomy" id="5580"/>
    <lineage>
        <taxon>Eukaryota</taxon>
        <taxon>Fungi</taxon>
        <taxon>Dikarya</taxon>
        <taxon>Ascomycota</taxon>
        <taxon>Pezizomycotina</taxon>
        <taxon>Dothideomycetes</taxon>
        <taxon>Dothideomycetidae</taxon>
        <taxon>Dothideales</taxon>
        <taxon>Saccotheciaceae</taxon>
        <taxon>Aureobasidium</taxon>
    </lineage>
</organism>
<proteinExistence type="predicted"/>
<protein>
    <submittedName>
        <fullName evidence="2">Dienelactone hydrolase</fullName>
    </submittedName>
</protein>
<dbReference type="SUPFAM" id="SSF53474">
    <property type="entry name" value="alpha/beta-Hydrolases"/>
    <property type="match status" value="1"/>
</dbReference>